<reference evidence="1" key="2">
    <citation type="submission" date="2021-04" db="EMBL/GenBank/DDBJ databases">
        <authorList>
            <person name="Gilroy R."/>
        </authorList>
    </citation>
    <scope>NUCLEOTIDE SEQUENCE</scope>
    <source>
        <strain evidence="1">ChiGjej4B4-12881</strain>
    </source>
</reference>
<feature type="non-terminal residue" evidence="1">
    <location>
        <position position="1"/>
    </location>
</feature>
<accession>A0A9D1W2S9</accession>
<comment type="caution">
    <text evidence="1">The sequence shown here is derived from an EMBL/GenBank/DDBJ whole genome shotgun (WGS) entry which is preliminary data.</text>
</comment>
<dbReference type="AlphaFoldDB" id="A0A9D1W2S9"/>
<evidence type="ECO:0000313" key="1">
    <source>
        <dbReference type="EMBL" id="HIX51364.1"/>
    </source>
</evidence>
<evidence type="ECO:0000313" key="2">
    <source>
        <dbReference type="Proteomes" id="UP000886780"/>
    </source>
</evidence>
<dbReference type="SUPFAM" id="SSF46785">
    <property type="entry name" value="Winged helix' DNA-binding domain"/>
    <property type="match status" value="1"/>
</dbReference>
<organism evidence="1 2">
    <name type="scientific">Candidatus Lachnoclostridium stercoripullorum</name>
    <dbReference type="NCBI Taxonomy" id="2838635"/>
    <lineage>
        <taxon>Bacteria</taxon>
        <taxon>Bacillati</taxon>
        <taxon>Bacillota</taxon>
        <taxon>Clostridia</taxon>
        <taxon>Lachnospirales</taxon>
        <taxon>Lachnospiraceae</taxon>
    </lineage>
</organism>
<dbReference type="Proteomes" id="UP000886780">
    <property type="component" value="Unassembled WGS sequence"/>
</dbReference>
<name>A0A9D1W2S9_9FIRM</name>
<sequence length="61" mass="7144">KQVILKLLSENPTITQTQLIEKLELTRKQIQTDIKELQEEGILERVGSNRKGCWVIKRVEK</sequence>
<dbReference type="Pfam" id="PF13412">
    <property type="entry name" value="HTH_24"/>
    <property type="match status" value="1"/>
</dbReference>
<dbReference type="EMBL" id="DXEU01000021">
    <property type="protein sequence ID" value="HIX51364.1"/>
    <property type="molecule type" value="Genomic_DNA"/>
</dbReference>
<dbReference type="InterPro" id="IPR036390">
    <property type="entry name" value="WH_DNA-bd_sf"/>
</dbReference>
<proteinExistence type="predicted"/>
<dbReference type="InterPro" id="IPR036388">
    <property type="entry name" value="WH-like_DNA-bd_sf"/>
</dbReference>
<dbReference type="Gene3D" id="1.10.10.10">
    <property type="entry name" value="Winged helix-like DNA-binding domain superfamily/Winged helix DNA-binding domain"/>
    <property type="match status" value="1"/>
</dbReference>
<gene>
    <name evidence="1" type="ORF">IAA28_01005</name>
</gene>
<reference evidence="1" key="1">
    <citation type="journal article" date="2021" name="PeerJ">
        <title>Extensive microbial diversity within the chicken gut microbiome revealed by metagenomics and culture.</title>
        <authorList>
            <person name="Gilroy R."/>
            <person name="Ravi A."/>
            <person name="Getino M."/>
            <person name="Pursley I."/>
            <person name="Horton D.L."/>
            <person name="Alikhan N.F."/>
            <person name="Baker D."/>
            <person name="Gharbi K."/>
            <person name="Hall N."/>
            <person name="Watson M."/>
            <person name="Adriaenssens E.M."/>
            <person name="Foster-Nyarko E."/>
            <person name="Jarju S."/>
            <person name="Secka A."/>
            <person name="Antonio M."/>
            <person name="Oren A."/>
            <person name="Chaudhuri R.R."/>
            <person name="La Ragione R."/>
            <person name="Hildebrand F."/>
            <person name="Pallen M.J."/>
        </authorList>
    </citation>
    <scope>NUCLEOTIDE SEQUENCE</scope>
    <source>
        <strain evidence="1">ChiGjej4B4-12881</strain>
    </source>
</reference>
<protein>
    <submittedName>
        <fullName evidence="1">HTH domain-containing protein</fullName>
    </submittedName>
</protein>